<dbReference type="EMBL" id="SDEE01000102">
    <property type="protein sequence ID" value="RXW21586.1"/>
    <property type="molecule type" value="Genomic_DNA"/>
</dbReference>
<dbReference type="AlphaFoldDB" id="A0A4Q2DQ37"/>
<feature type="transmembrane region" description="Helical" evidence="1">
    <location>
        <begin position="34"/>
        <end position="55"/>
    </location>
</feature>
<dbReference type="STRING" id="2316362.A0A4Q2DQ37"/>
<dbReference type="OrthoDB" id="2988301at2759"/>
<evidence type="ECO:0000256" key="1">
    <source>
        <dbReference type="SAM" id="Phobius"/>
    </source>
</evidence>
<keyword evidence="1" id="KW-0472">Membrane</keyword>
<evidence type="ECO:0000313" key="2">
    <source>
        <dbReference type="EMBL" id="RXW21586.1"/>
    </source>
</evidence>
<keyword evidence="1" id="KW-1133">Transmembrane helix</keyword>
<evidence type="ECO:0000313" key="3">
    <source>
        <dbReference type="Proteomes" id="UP000290288"/>
    </source>
</evidence>
<comment type="caution">
    <text evidence="2">The sequence shown here is derived from an EMBL/GenBank/DDBJ whole genome shotgun (WGS) entry which is preliminary data.</text>
</comment>
<gene>
    <name evidence="2" type="ORF">EST38_g4278</name>
</gene>
<sequence length="107" mass="12314">MLVSVAIVYIQAYLGFFIYRNRDMCLDNKHLFATAIRAIIFTSLCVLSLVVALVYSTRPTHELGFDLVLSTFPILALFIFGTQPDLLEVWAFWRSRPSYAPLKNMNY</sequence>
<proteinExistence type="predicted"/>
<accession>A0A4Q2DQ37</accession>
<reference evidence="2 3" key="1">
    <citation type="submission" date="2019-01" db="EMBL/GenBank/DDBJ databases">
        <title>Draft genome sequence of Psathyrella aberdarensis IHI B618.</title>
        <authorList>
            <person name="Buettner E."/>
            <person name="Kellner H."/>
        </authorList>
    </citation>
    <scope>NUCLEOTIDE SEQUENCE [LARGE SCALE GENOMIC DNA]</scope>
    <source>
        <strain evidence="2 3">IHI B618</strain>
    </source>
</reference>
<keyword evidence="1" id="KW-0812">Transmembrane</keyword>
<protein>
    <submittedName>
        <fullName evidence="2">Uncharacterized protein</fullName>
    </submittedName>
</protein>
<dbReference type="Proteomes" id="UP000290288">
    <property type="component" value="Unassembled WGS sequence"/>
</dbReference>
<organism evidence="2 3">
    <name type="scientific">Candolleomyces aberdarensis</name>
    <dbReference type="NCBI Taxonomy" id="2316362"/>
    <lineage>
        <taxon>Eukaryota</taxon>
        <taxon>Fungi</taxon>
        <taxon>Dikarya</taxon>
        <taxon>Basidiomycota</taxon>
        <taxon>Agaricomycotina</taxon>
        <taxon>Agaricomycetes</taxon>
        <taxon>Agaricomycetidae</taxon>
        <taxon>Agaricales</taxon>
        <taxon>Agaricineae</taxon>
        <taxon>Psathyrellaceae</taxon>
        <taxon>Candolleomyces</taxon>
    </lineage>
</organism>
<name>A0A4Q2DQ37_9AGAR</name>
<keyword evidence="3" id="KW-1185">Reference proteome</keyword>
<feature type="transmembrane region" description="Helical" evidence="1">
    <location>
        <begin position="67"/>
        <end position="93"/>
    </location>
</feature>
<feature type="transmembrane region" description="Helical" evidence="1">
    <location>
        <begin position="6"/>
        <end position="22"/>
    </location>
</feature>